<evidence type="ECO:0000313" key="4">
    <source>
        <dbReference type="Proteomes" id="UP000750502"/>
    </source>
</evidence>
<evidence type="ECO:0000256" key="2">
    <source>
        <dbReference type="SAM" id="Phobius"/>
    </source>
</evidence>
<dbReference type="AlphaFoldDB" id="A0A9P7HX75"/>
<accession>A0A9P7HX75</accession>
<name>A0A9P7HX75_9HYPO</name>
<evidence type="ECO:0000256" key="1">
    <source>
        <dbReference type="SAM" id="MobiDB-lite"/>
    </source>
</evidence>
<gene>
    <name evidence="3" type="ORF">H9Q72_008149</name>
</gene>
<feature type="transmembrane region" description="Helical" evidence="2">
    <location>
        <begin position="116"/>
        <end position="132"/>
    </location>
</feature>
<dbReference type="Proteomes" id="UP000750502">
    <property type="component" value="Unassembled WGS sequence"/>
</dbReference>
<feature type="region of interest" description="Disordered" evidence="1">
    <location>
        <begin position="1"/>
        <end position="21"/>
    </location>
</feature>
<protein>
    <submittedName>
        <fullName evidence="3">Uncharacterized protein</fullName>
    </submittedName>
</protein>
<keyword evidence="4" id="KW-1185">Reference proteome</keyword>
<sequence>MPDYSPTSSSYETAPTSPSETLYNTENRIRFATRGMSNTTTDEIVALDPRNVQHWKRYVAVASALAEVTTNKLEARLRKTILELDQEVAHLHYDLDAILCLRKEDLKRAQRRHNQTGFVLGVLTGILLFLVLKHRSKNVFELLDIE</sequence>
<keyword evidence="2" id="KW-0812">Transmembrane</keyword>
<reference evidence="3" key="1">
    <citation type="journal article" date="2020" name="bioRxiv">
        <title>Historical genomics reveals the evolutionary mechanisms behind multiple outbreaks of the host-specific coffee wilt pathogen Fusarium xylarioides.</title>
        <authorList>
            <person name="Peck D."/>
            <person name="Nowell R.W."/>
            <person name="Flood J."/>
            <person name="Ryan M.J."/>
            <person name="Barraclough T.G."/>
        </authorList>
    </citation>
    <scope>NUCLEOTIDE SEQUENCE</scope>
    <source>
        <strain evidence="3">IMI 127659i</strain>
    </source>
</reference>
<keyword evidence="2" id="KW-0472">Membrane</keyword>
<dbReference type="EMBL" id="JADFTT010000287">
    <property type="protein sequence ID" value="KAG5763767.1"/>
    <property type="molecule type" value="Genomic_DNA"/>
</dbReference>
<proteinExistence type="predicted"/>
<evidence type="ECO:0000313" key="3">
    <source>
        <dbReference type="EMBL" id="KAG5763767.1"/>
    </source>
</evidence>
<dbReference type="OrthoDB" id="5056520at2759"/>
<comment type="caution">
    <text evidence="3">The sequence shown here is derived from an EMBL/GenBank/DDBJ whole genome shotgun (WGS) entry which is preliminary data.</text>
</comment>
<organism evidence="3 4">
    <name type="scientific">Fusarium xylarioides</name>
    <dbReference type="NCBI Taxonomy" id="221167"/>
    <lineage>
        <taxon>Eukaryota</taxon>
        <taxon>Fungi</taxon>
        <taxon>Dikarya</taxon>
        <taxon>Ascomycota</taxon>
        <taxon>Pezizomycotina</taxon>
        <taxon>Sordariomycetes</taxon>
        <taxon>Hypocreomycetidae</taxon>
        <taxon>Hypocreales</taxon>
        <taxon>Nectriaceae</taxon>
        <taxon>Fusarium</taxon>
        <taxon>Fusarium fujikuroi species complex</taxon>
    </lineage>
</organism>
<reference evidence="3" key="2">
    <citation type="submission" date="2020-10" db="EMBL/GenBank/DDBJ databases">
        <authorList>
            <person name="Peck L.D."/>
            <person name="Nowell R.W."/>
            <person name="Flood J."/>
            <person name="Ryan M.J."/>
            <person name="Barraclough T.G."/>
        </authorList>
    </citation>
    <scope>NUCLEOTIDE SEQUENCE</scope>
    <source>
        <strain evidence="3">IMI 127659i</strain>
    </source>
</reference>
<keyword evidence="2" id="KW-1133">Transmembrane helix</keyword>